<keyword evidence="2 8" id="KW-0813">Transport</keyword>
<dbReference type="EMBL" id="FNZR01000006">
    <property type="protein sequence ID" value="SEL54328.1"/>
    <property type="molecule type" value="Genomic_DNA"/>
</dbReference>
<dbReference type="NCBIfam" id="TIGR04057">
    <property type="entry name" value="SusC_RagA_signa"/>
    <property type="match status" value="1"/>
</dbReference>
<evidence type="ECO:0000313" key="12">
    <source>
        <dbReference type="Proteomes" id="UP000198916"/>
    </source>
</evidence>
<evidence type="ECO:0000256" key="9">
    <source>
        <dbReference type="SAM" id="SignalP"/>
    </source>
</evidence>
<dbReference type="GO" id="GO:0015344">
    <property type="term" value="F:siderophore uptake transmembrane transporter activity"/>
    <property type="evidence" value="ECO:0007669"/>
    <property type="project" value="TreeGrafter"/>
</dbReference>
<dbReference type="Pfam" id="PF13715">
    <property type="entry name" value="CarbopepD_reg_2"/>
    <property type="match status" value="1"/>
</dbReference>
<dbReference type="AlphaFoldDB" id="A0A1H7R2Y7"/>
<keyword evidence="4 8" id="KW-0812">Transmembrane</keyword>
<evidence type="ECO:0000256" key="3">
    <source>
        <dbReference type="ARBA" id="ARBA00022452"/>
    </source>
</evidence>
<dbReference type="Gene3D" id="2.40.170.20">
    <property type="entry name" value="TonB-dependent receptor, beta-barrel domain"/>
    <property type="match status" value="1"/>
</dbReference>
<feature type="chain" id="PRO_5011479989" evidence="9">
    <location>
        <begin position="22"/>
        <end position="1016"/>
    </location>
</feature>
<gene>
    <name evidence="11" type="ORF">SAMN05421740_106233</name>
</gene>
<dbReference type="Pfam" id="PF07715">
    <property type="entry name" value="Plug"/>
    <property type="match status" value="1"/>
</dbReference>
<dbReference type="RefSeq" id="WP_090606833.1">
    <property type="nucleotide sequence ID" value="NZ_FNZR01000006.1"/>
</dbReference>
<evidence type="ECO:0000256" key="4">
    <source>
        <dbReference type="ARBA" id="ARBA00022692"/>
    </source>
</evidence>
<protein>
    <submittedName>
        <fullName evidence="11">TonB-linked outer membrane protein, SusC/RagA family</fullName>
    </submittedName>
</protein>
<dbReference type="STRING" id="332977.SAMN05421740_106233"/>
<dbReference type="SUPFAM" id="SSF49464">
    <property type="entry name" value="Carboxypeptidase regulatory domain-like"/>
    <property type="match status" value="1"/>
</dbReference>
<sequence>MKQKLLCFFVLSMVLTGSVFAQGRRITGTVTSADDGSPLSGVSVIVRGTSLGAQTDSEGNYSVTVPSGASSLIFRMIGYAEQDISLGGNTTIDVALALDASVLTEVIVTGYGQEIKKQSLTGAVSVLSGGDIENMPTQTFDRALQGRLGGVQVTSSGGQPGGGLQINIRGAVSVNGNAQPLYIIDGVQMNPPSGAGGASSVTSQNIFASINQEDIESIQVLKDAATASIYGSQAANGVVIITTKKGKVGKTTVKANIQQGWSTNPNPYNLLSGPDYYRLYARAYANQYTWTQGSPEAGVRAFNQSIYGTPESPDISSIPNVNWYDAVFRTAKLGQYNVSFAGGSEKTTFFVSGGYNSTEGTNIGSDFTRGTFRANLTHSVSNKFSIESNISLSGTRSRGPTSGNGFYVNSPFSGTLLVPTLNPIYNEDGTWNNDLINGYGYNILQLIEEQKRSTNTYATVSNMALNYDVIPGLRLKAYAGIDFSDANNFTYSPSSIPQFLAVGGSGSENYRRRMNWNTSLTASFNRTFNENHNFSALGGFEYRDYSDTELSAAAQGFANPALELISQAATNTSYGSTFTGYRLASLIGSVNYDYKAKYLLTANVRYDGSSRFGADNKFGLFGGVSAGWRISEETFMDPLSFLDELKLRASYGITGDQSGIGDFEPLPLFSSPGAAASYNGSPTLRPSQIASLALGWESLHSLNLGLDFGFFKNRIFGTFDIYSNDRDNMLLNQQLPMDSGYGSVTINAGKARMQGIDIELGVVPFRSNSGFKWTSSFNIAFVRSKLLALNDGATEVNNGRYVVGKQLNLVYSPIWAGVNPADGRAMYYDANGNITYSPQSTADRKIIGSYNPDFYGGWTNTFSYKGFTLDALFQYQYGNTAMTQTNYALELSGAYGYNVLHSQLYDSWTTPGQIATVPRPYWGGAEPGNVAITTFSSRWIQDASYIRLKQVSLNYDLPRPWLSKIGVQGLQLYVQALNLLTITEYTGEDPENTSYTGNLNVYPHPRTYTVGANFTF</sequence>
<name>A0A1H7R2Y7_9SPHI</name>
<dbReference type="InterPro" id="IPR037066">
    <property type="entry name" value="Plug_dom_sf"/>
</dbReference>
<keyword evidence="6 8" id="KW-0472">Membrane</keyword>
<evidence type="ECO:0000256" key="7">
    <source>
        <dbReference type="ARBA" id="ARBA00023237"/>
    </source>
</evidence>
<dbReference type="PANTHER" id="PTHR30069">
    <property type="entry name" value="TONB-DEPENDENT OUTER MEMBRANE RECEPTOR"/>
    <property type="match status" value="1"/>
</dbReference>
<dbReference type="Gene3D" id="2.60.40.1120">
    <property type="entry name" value="Carboxypeptidase-like, regulatory domain"/>
    <property type="match status" value="1"/>
</dbReference>
<dbReference type="InterPro" id="IPR023996">
    <property type="entry name" value="TonB-dep_OMP_SusC/RagA"/>
</dbReference>
<proteinExistence type="inferred from homology"/>
<reference evidence="12" key="1">
    <citation type="submission" date="2016-10" db="EMBL/GenBank/DDBJ databases">
        <authorList>
            <person name="Varghese N."/>
            <person name="Submissions S."/>
        </authorList>
    </citation>
    <scope>NUCLEOTIDE SEQUENCE [LARGE SCALE GENOMIC DNA]</scope>
    <source>
        <strain evidence="12">Jip14</strain>
    </source>
</reference>
<feature type="domain" description="TonB-dependent receptor plug" evidence="10">
    <location>
        <begin position="117"/>
        <end position="238"/>
    </location>
</feature>
<accession>A0A1H7R2Y7</accession>
<evidence type="ECO:0000256" key="6">
    <source>
        <dbReference type="ARBA" id="ARBA00023136"/>
    </source>
</evidence>
<evidence type="ECO:0000259" key="10">
    <source>
        <dbReference type="Pfam" id="PF07715"/>
    </source>
</evidence>
<dbReference type="Gene3D" id="2.170.130.10">
    <property type="entry name" value="TonB-dependent receptor, plug domain"/>
    <property type="match status" value="1"/>
</dbReference>
<comment type="subcellular location">
    <subcellularLocation>
        <location evidence="1 8">Cell outer membrane</location>
        <topology evidence="1 8">Multi-pass membrane protein</topology>
    </subcellularLocation>
</comment>
<dbReference type="PANTHER" id="PTHR30069:SF29">
    <property type="entry name" value="HEMOGLOBIN AND HEMOGLOBIN-HAPTOGLOBIN-BINDING PROTEIN 1-RELATED"/>
    <property type="match status" value="1"/>
</dbReference>
<dbReference type="Proteomes" id="UP000198916">
    <property type="component" value="Unassembled WGS sequence"/>
</dbReference>
<feature type="signal peptide" evidence="9">
    <location>
        <begin position="1"/>
        <end position="21"/>
    </location>
</feature>
<dbReference type="InterPro" id="IPR023997">
    <property type="entry name" value="TonB-dep_OMP_SusC/RagA_CS"/>
</dbReference>
<dbReference type="NCBIfam" id="TIGR04056">
    <property type="entry name" value="OMP_RagA_SusC"/>
    <property type="match status" value="1"/>
</dbReference>
<dbReference type="OrthoDB" id="9768177at2"/>
<evidence type="ECO:0000256" key="1">
    <source>
        <dbReference type="ARBA" id="ARBA00004571"/>
    </source>
</evidence>
<evidence type="ECO:0000256" key="2">
    <source>
        <dbReference type="ARBA" id="ARBA00022448"/>
    </source>
</evidence>
<dbReference type="InterPro" id="IPR039426">
    <property type="entry name" value="TonB-dep_rcpt-like"/>
</dbReference>
<keyword evidence="7 8" id="KW-0998">Cell outer membrane</keyword>
<dbReference type="SUPFAM" id="SSF56935">
    <property type="entry name" value="Porins"/>
    <property type="match status" value="1"/>
</dbReference>
<comment type="similarity">
    <text evidence="8">Belongs to the TonB-dependent receptor family.</text>
</comment>
<dbReference type="GO" id="GO:0044718">
    <property type="term" value="P:siderophore transmembrane transport"/>
    <property type="evidence" value="ECO:0007669"/>
    <property type="project" value="TreeGrafter"/>
</dbReference>
<dbReference type="GO" id="GO:0009279">
    <property type="term" value="C:cell outer membrane"/>
    <property type="evidence" value="ECO:0007669"/>
    <property type="project" value="UniProtKB-SubCell"/>
</dbReference>
<evidence type="ECO:0000256" key="5">
    <source>
        <dbReference type="ARBA" id="ARBA00022729"/>
    </source>
</evidence>
<keyword evidence="3 8" id="KW-1134">Transmembrane beta strand</keyword>
<dbReference type="InterPro" id="IPR036942">
    <property type="entry name" value="Beta-barrel_TonB_sf"/>
</dbReference>
<dbReference type="PROSITE" id="PS52016">
    <property type="entry name" value="TONB_DEPENDENT_REC_3"/>
    <property type="match status" value="1"/>
</dbReference>
<keyword evidence="12" id="KW-1185">Reference proteome</keyword>
<organism evidence="11 12">
    <name type="scientific">Parapedobacter koreensis</name>
    <dbReference type="NCBI Taxonomy" id="332977"/>
    <lineage>
        <taxon>Bacteria</taxon>
        <taxon>Pseudomonadati</taxon>
        <taxon>Bacteroidota</taxon>
        <taxon>Sphingobacteriia</taxon>
        <taxon>Sphingobacteriales</taxon>
        <taxon>Sphingobacteriaceae</taxon>
        <taxon>Parapedobacter</taxon>
    </lineage>
</organism>
<dbReference type="InterPro" id="IPR012910">
    <property type="entry name" value="Plug_dom"/>
</dbReference>
<dbReference type="InterPro" id="IPR008969">
    <property type="entry name" value="CarboxyPept-like_regulatory"/>
</dbReference>
<evidence type="ECO:0000313" key="11">
    <source>
        <dbReference type="EMBL" id="SEL54328.1"/>
    </source>
</evidence>
<keyword evidence="5 9" id="KW-0732">Signal</keyword>
<evidence type="ECO:0000256" key="8">
    <source>
        <dbReference type="PROSITE-ProRule" id="PRU01360"/>
    </source>
</evidence>